<evidence type="ECO:0008006" key="3">
    <source>
        <dbReference type="Google" id="ProtNLM"/>
    </source>
</evidence>
<dbReference type="AlphaFoldDB" id="B8I0Z3"/>
<organism evidence="1 2">
    <name type="scientific">Ruminiclostridium cellulolyticum (strain ATCC 35319 / DSM 5812 / JCM 6584 / H10)</name>
    <name type="common">Clostridium cellulolyticum</name>
    <dbReference type="NCBI Taxonomy" id="394503"/>
    <lineage>
        <taxon>Bacteria</taxon>
        <taxon>Bacillati</taxon>
        <taxon>Bacillota</taxon>
        <taxon>Clostridia</taxon>
        <taxon>Eubacteriales</taxon>
        <taxon>Oscillospiraceae</taxon>
        <taxon>Ruminiclostridium</taxon>
    </lineage>
</organism>
<dbReference type="InterPro" id="IPR002800">
    <property type="entry name" value="Rv2949c-like"/>
</dbReference>
<dbReference type="Pfam" id="PF01947">
    <property type="entry name" value="Rv2949c-like"/>
    <property type="match status" value="1"/>
</dbReference>
<dbReference type="HOGENOM" id="CLU_1432262_0_0_9"/>
<dbReference type="InterPro" id="IPR028978">
    <property type="entry name" value="Chorismate_lyase_/UTRA_dom_sf"/>
</dbReference>
<dbReference type="EMBL" id="CP001348">
    <property type="protein sequence ID" value="ACL77549.1"/>
    <property type="molecule type" value="Genomic_DNA"/>
</dbReference>
<protein>
    <recommendedName>
        <fullName evidence="3">Chorismate lyase</fullName>
    </recommendedName>
</protein>
<dbReference type="KEGG" id="cce:Ccel_3260"/>
<proteinExistence type="predicted"/>
<dbReference type="Gene3D" id="3.40.1410.10">
    <property type="entry name" value="Chorismate lyase-like"/>
    <property type="match status" value="1"/>
</dbReference>
<accession>B8I0Z3</accession>
<dbReference type="OrthoDB" id="2589659at2"/>
<dbReference type="STRING" id="394503.Ccel_3260"/>
<dbReference type="SUPFAM" id="SSF64288">
    <property type="entry name" value="Chorismate lyase-like"/>
    <property type="match status" value="1"/>
</dbReference>
<reference evidence="1 2" key="1">
    <citation type="submission" date="2009-01" db="EMBL/GenBank/DDBJ databases">
        <title>Complete sequence of Clostridium cellulolyticum H10.</title>
        <authorList>
            <consortium name="US DOE Joint Genome Institute"/>
            <person name="Lucas S."/>
            <person name="Copeland A."/>
            <person name="Lapidus A."/>
            <person name="Glavina del Rio T."/>
            <person name="Dalin E."/>
            <person name="Tice H."/>
            <person name="Bruce D."/>
            <person name="Goodwin L."/>
            <person name="Pitluck S."/>
            <person name="Chertkov O."/>
            <person name="Saunders E."/>
            <person name="Brettin T."/>
            <person name="Detter J.C."/>
            <person name="Han C."/>
            <person name="Larimer F."/>
            <person name="Land M."/>
            <person name="Hauser L."/>
            <person name="Kyrpides N."/>
            <person name="Ivanova N."/>
            <person name="Zhou J."/>
            <person name="Richardson P."/>
        </authorList>
    </citation>
    <scope>NUCLEOTIDE SEQUENCE [LARGE SCALE GENOMIC DNA]</scope>
    <source>
        <strain evidence="2">ATCC 35319 / DSM 5812 / JCM 6584 / H10</strain>
    </source>
</reference>
<sequence length="189" mass="22129">MMQMNNSTNRMLLTEITQTERKLADILLVSKSSTTRLLEIMTGREVEINVTSQKVTEEKDLSENYYDYISPLKKSEKYLKRTVSLHSHGNIFSDNIVIASFDNISDEIKNALLRSKTPLGKIIKDNETKREILWSGYLNKNELNAIFGEQRFSLLEYPFKKYLIYVNDNCCFCLLEVFNIKEIAKFFWN</sequence>
<dbReference type="eggNOG" id="COG3161">
    <property type="taxonomic scope" value="Bacteria"/>
</dbReference>
<keyword evidence="2" id="KW-1185">Reference proteome</keyword>
<dbReference type="RefSeq" id="WP_015926607.1">
    <property type="nucleotide sequence ID" value="NC_011898.1"/>
</dbReference>
<gene>
    <name evidence="1" type="ordered locus">Ccel_3260</name>
</gene>
<dbReference type="Proteomes" id="UP000001349">
    <property type="component" value="Chromosome"/>
</dbReference>
<evidence type="ECO:0000313" key="1">
    <source>
        <dbReference type="EMBL" id="ACL77549.1"/>
    </source>
</evidence>
<name>B8I0Z3_RUMCH</name>
<evidence type="ECO:0000313" key="2">
    <source>
        <dbReference type="Proteomes" id="UP000001349"/>
    </source>
</evidence>